<proteinExistence type="inferred from homology"/>
<dbReference type="GO" id="GO:0071555">
    <property type="term" value="P:cell wall organization"/>
    <property type="evidence" value="ECO:0007669"/>
    <property type="project" value="UniProtKB-KW"/>
</dbReference>
<dbReference type="PANTHER" id="PTHR36174">
    <property type="entry name" value="LIPID II:GLYCINE GLYCYLTRANSFERASE"/>
    <property type="match status" value="1"/>
</dbReference>
<sequence length="384" mass="43206">MTLTVRTITSNQHREWITSRPSVSFLQLPEWGAIKVGWTSESLGWFDGVRLVGAGLVLYRSVPKIKARSLAYIPEGPDIDWLRERLPGATLDDWLNPLLAHCKARGAFQLKMGPALATRRWETETIKAAIAERAAGAKNPPARISDLVADWHSTKAMQVVERLQSRGWVQEGGDEAGFGDVQPRYVFQLNLANRSIGDIFGSFNQLWRRNIRKSEKAGVEVTQGGFADLAAFHSIYVETAQRDQFTPRSLAYFERMWQQLNDVEPGRLSLYLASHEGHVAAATLMIRVGIHAWYSYGASTTADREVRPSNALQWRMITDAQKAGCEVFDLRGISDTLNPENHLFGLVQFKLGTGGFAQEYVGEWDYVLRTSWAKGYRAYQSRRG</sequence>
<dbReference type="InterPro" id="IPR016181">
    <property type="entry name" value="Acyl_CoA_acyltransferase"/>
</dbReference>
<reference evidence="7" key="1">
    <citation type="submission" date="2020-05" db="EMBL/GenBank/DDBJ databases">
        <authorList>
            <person name="Chiriac C."/>
            <person name="Salcher M."/>
            <person name="Ghai R."/>
            <person name="Kavagutti S V."/>
        </authorList>
    </citation>
    <scope>NUCLEOTIDE SEQUENCE</scope>
</reference>
<keyword evidence="3" id="KW-0133">Cell shape</keyword>
<organism evidence="7">
    <name type="scientific">freshwater metagenome</name>
    <dbReference type="NCBI Taxonomy" id="449393"/>
    <lineage>
        <taxon>unclassified sequences</taxon>
        <taxon>metagenomes</taxon>
        <taxon>ecological metagenomes</taxon>
    </lineage>
</organism>
<dbReference type="PROSITE" id="PS51191">
    <property type="entry name" value="FEMABX"/>
    <property type="match status" value="1"/>
</dbReference>
<dbReference type="SUPFAM" id="SSF55729">
    <property type="entry name" value="Acyl-CoA N-acyltransferases (Nat)"/>
    <property type="match status" value="2"/>
</dbReference>
<dbReference type="PANTHER" id="PTHR36174:SF1">
    <property type="entry name" value="LIPID II:GLYCINE GLYCYLTRANSFERASE"/>
    <property type="match status" value="1"/>
</dbReference>
<dbReference type="EMBL" id="CAEZXZ010000018">
    <property type="protein sequence ID" value="CAB4695472.1"/>
    <property type="molecule type" value="Genomic_DNA"/>
</dbReference>
<dbReference type="InterPro" id="IPR050644">
    <property type="entry name" value="PG_Glycine_Bridge_Synth"/>
</dbReference>
<dbReference type="GO" id="GO:0009252">
    <property type="term" value="P:peptidoglycan biosynthetic process"/>
    <property type="evidence" value="ECO:0007669"/>
    <property type="project" value="UniProtKB-KW"/>
</dbReference>
<gene>
    <name evidence="7" type="ORF">UFOPK2625_00217</name>
</gene>
<keyword evidence="2" id="KW-0808">Transferase</keyword>
<name>A0A6J6PAG4_9ZZZZ</name>
<dbReference type="InterPro" id="IPR003447">
    <property type="entry name" value="FEMABX"/>
</dbReference>
<evidence type="ECO:0000256" key="1">
    <source>
        <dbReference type="ARBA" id="ARBA00009943"/>
    </source>
</evidence>
<keyword evidence="6" id="KW-0961">Cell wall biogenesis/degradation</keyword>
<evidence type="ECO:0000256" key="3">
    <source>
        <dbReference type="ARBA" id="ARBA00022960"/>
    </source>
</evidence>
<dbReference type="Gene3D" id="3.40.630.30">
    <property type="match status" value="2"/>
</dbReference>
<accession>A0A6J6PAG4</accession>
<comment type="similarity">
    <text evidence="1">Belongs to the FemABX family.</text>
</comment>
<dbReference type="AlphaFoldDB" id="A0A6J6PAG4"/>
<dbReference type="GO" id="GO:0008360">
    <property type="term" value="P:regulation of cell shape"/>
    <property type="evidence" value="ECO:0007669"/>
    <property type="project" value="UniProtKB-KW"/>
</dbReference>
<protein>
    <submittedName>
        <fullName evidence="7">Unannotated protein</fullName>
    </submittedName>
</protein>
<evidence type="ECO:0000256" key="5">
    <source>
        <dbReference type="ARBA" id="ARBA00023315"/>
    </source>
</evidence>
<dbReference type="Pfam" id="PF02388">
    <property type="entry name" value="FemAB"/>
    <property type="match status" value="2"/>
</dbReference>
<keyword evidence="5" id="KW-0012">Acyltransferase</keyword>
<evidence type="ECO:0000313" key="7">
    <source>
        <dbReference type="EMBL" id="CAB4695472.1"/>
    </source>
</evidence>
<evidence type="ECO:0000256" key="6">
    <source>
        <dbReference type="ARBA" id="ARBA00023316"/>
    </source>
</evidence>
<keyword evidence="4" id="KW-0573">Peptidoglycan synthesis</keyword>
<dbReference type="GO" id="GO:0016755">
    <property type="term" value="F:aminoacyltransferase activity"/>
    <property type="evidence" value="ECO:0007669"/>
    <property type="project" value="InterPro"/>
</dbReference>
<evidence type="ECO:0000256" key="2">
    <source>
        <dbReference type="ARBA" id="ARBA00022679"/>
    </source>
</evidence>
<evidence type="ECO:0000256" key="4">
    <source>
        <dbReference type="ARBA" id="ARBA00022984"/>
    </source>
</evidence>